<dbReference type="EMBL" id="MCFH01000042">
    <property type="protein sequence ID" value="ORX44971.1"/>
    <property type="molecule type" value="Genomic_DNA"/>
</dbReference>
<protein>
    <submittedName>
        <fullName evidence="2">Uncharacterized protein</fullName>
    </submittedName>
</protein>
<feature type="compositionally biased region" description="Basic and acidic residues" evidence="1">
    <location>
        <begin position="161"/>
        <end position="209"/>
    </location>
</feature>
<dbReference type="AlphaFoldDB" id="A0A1Y1V2J8"/>
<dbReference type="Proteomes" id="UP000193719">
    <property type="component" value="Unassembled WGS sequence"/>
</dbReference>
<dbReference type="OrthoDB" id="787137at2759"/>
<proteinExistence type="predicted"/>
<evidence type="ECO:0000256" key="1">
    <source>
        <dbReference type="SAM" id="MobiDB-lite"/>
    </source>
</evidence>
<feature type="region of interest" description="Disordered" evidence="1">
    <location>
        <begin position="1"/>
        <end position="380"/>
    </location>
</feature>
<organism evidence="2 3">
    <name type="scientific">Piromyces finnis</name>
    <dbReference type="NCBI Taxonomy" id="1754191"/>
    <lineage>
        <taxon>Eukaryota</taxon>
        <taxon>Fungi</taxon>
        <taxon>Fungi incertae sedis</taxon>
        <taxon>Chytridiomycota</taxon>
        <taxon>Chytridiomycota incertae sedis</taxon>
        <taxon>Neocallimastigomycetes</taxon>
        <taxon>Neocallimastigales</taxon>
        <taxon>Neocallimastigaceae</taxon>
        <taxon>Piromyces</taxon>
    </lineage>
</organism>
<feature type="compositionally biased region" description="Polar residues" evidence="1">
    <location>
        <begin position="250"/>
        <end position="260"/>
    </location>
</feature>
<feature type="compositionally biased region" description="Low complexity" evidence="1">
    <location>
        <begin position="65"/>
        <end position="88"/>
    </location>
</feature>
<feature type="compositionally biased region" description="Basic residues" evidence="1">
    <location>
        <begin position="363"/>
        <end position="374"/>
    </location>
</feature>
<keyword evidence="3" id="KW-1185">Reference proteome</keyword>
<feature type="compositionally biased region" description="Basic and acidic residues" evidence="1">
    <location>
        <begin position="301"/>
        <end position="319"/>
    </location>
</feature>
<reference evidence="2 3" key="1">
    <citation type="submission" date="2016-08" db="EMBL/GenBank/DDBJ databases">
        <title>Genomes of anaerobic fungi encode conserved fungal cellulosomes for biomass hydrolysis.</title>
        <authorList>
            <consortium name="DOE Joint Genome Institute"/>
            <person name="Haitjema C.H."/>
            <person name="Gilmore S.P."/>
            <person name="Henske J.K."/>
            <person name="Solomon K.V."/>
            <person name="De Groot R."/>
            <person name="Kuo A."/>
            <person name="Mondo S.J."/>
            <person name="Salamov A.A."/>
            <person name="Labutti K."/>
            <person name="Zhao Z."/>
            <person name="Chiniquy J."/>
            <person name="Barry K."/>
            <person name="Brewer H.M."/>
            <person name="Purvine S.O."/>
            <person name="Wright A.T."/>
            <person name="Boxma B."/>
            <person name="Van Alen T."/>
            <person name="Hackstein J.H."/>
            <person name="Baker S.E."/>
            <person name="Grigoriev I.V."/>
            <person name="O'Malley M.A."/>
        </authorList>
    </citation>
    <scope>NUCLEOTIDE SEQUENCE [LARGE SCALE GENOMIC DNA]</scope>
    <source>
        <strain evidence="3">finn</strain>
    </source>
</reference>
<feature type="non-terminal residue" evidence="2">
    <location>
        <position position="580"/>
    </location>
</feature>
<evidence type="ECO:0000313" key="3">
    <source>
        <dbReference type="Proteomes" id="UP000193719"/>
    </source>
</evidence>
<feature type="compositionally biased region" description="Basic residues" evidence="1">
    <location>
        <begin position="53"/>
        <end position="64"/>
    </location>
</feature>
<evidence type="ECO:0000313" key="2">
    <source>
        <dbReference type="EMBL" id="ORX44971.1"/>
    </source>
</evidence>
<feature type="compositionally biased region" description="Basic and acidic residues" evidence="1">
    <location>
        <begin position="43"/>
        <end position="52"/>
    </location>
</feature>
<feature type="compositionally biased region" description="Basic and acidic residues" evidence="1">
    <location>
        <begin position="342"/>
        <end position="362"/>
    </location>
</feature>
<feature type="compositionally biased region" description="Basic residues" evidence="1">
    <location>
        <begin position="287"/>
        <end position="300"/>
    </location>
</feature>
<dbReference type="InterPro" id="IPR013933">
    <property type="entry name" value="CRC_Rsc7/Swp82"/>
</dbReference>
<accession>A0A1Y1V2J8</accession>
<reference evidence="2 3" key="2">
    <citation type="submission" date="2016-08" db="EMBL/GenBank/DDBJ databases">
        <title>Pervasive Adenine N6-methylation of Active Genes in Fungi.</title>
        <authorList>
            <consortium name="DOE Joint Genome Institute"/>
            <person name="Mondo S.J."/>
            <person name="Dannebaum R.O."/>
            <person name="Kuo R.C."/>
            <person name="Labutti K."/>
            <person name="Haridas S."/>
            <person name="Kuo A."/>
            <person name="Salamov A."/>
            <person name="Ahrendt S.R."/>
            <person name="Lipzen A."/>
            <person name="Sullivan W."/>
            <person name="Andreopoulos W.B."/>
            <person name="Clum A."/>
            <person name="Lindquist E."/>
            <person name="Daum C."/>
            <person name="Ramamoorthy G.K."/>
            <person name="Gryganskyi A."/>
            <person name="Culley D."/>
            <person name="Magnuson J.K."/>
            <person name="James T.Y."/>
            <person name="O'Malley M.A."/>
            <person name="Stajich J.E."/>
            <person name="Spatafora J.W."/>
            <person name="Visel A."/>
            <person name="Grigoriev I.V."/>
        </authorList>
    </citation>
    <scope>NUCLEOTIDE SEQUENCE [LARGE SCALE GENOMIC DNA]</scope>
    <source>
        <strain evidence="3">finn</strain>
    </source>
</reference>
<sequence length="580" mass="66605">MMKKRQRSTIPIEAEQSGKPNKRQKKIILNTDNLTSPSSSSDHSAKSDEKYNSGHKHSHKHSHSSHSSYSSYSNQSSNNSENEINEQNNGEKKEKIIIQIKNTNVKKKKEKLIIQIKNDKRKKGTSTSPNSASVEGQNEPESSKKLSSPKNEKTILVLSPNEDKTEKEKSRKEKKNNEEYKNDNKDAINKKKFNETKKEISVESKKEAILKIIKNSATSENQEGKKKNTTFSLKHDKKNLESNENEEDLQSPTKKSNSIKKATEEENKEVEQNNNEEVEPEPERQKPRGRPPKLGRKKVKKESVDPEVKEVSKIEENKETNQIVSAESKDIISNAGSTSTVEKSENKILGDKEIKAEPEPEVKKHRGRPKKNKHPNVINHMNPRSHAALLQRRHEEEETTEEMILEEEISDPKGDEKVDIDGVLQNGRKYNIRTFILPHRSKTRIYMFILDAAKQIGYKDSYLFLTRYPGVKRLWTNEEDRNYLCDNGIMNNLLRNRSSGICTARNIFQQLGHHIIFNGRPIEDDYYVSNPNHNEEYHIHPDDNASGIETDDTRDDEMSFRSQTPLYMGSPFVSHYTPGA</sequence>
<comment type="caution">
    <text evidence="2">The sequence shown here is derived from an EMBL/GenBank/DDBJ whole genome shotgun (WGS) entry which is preliminary data.</text>
</comment>
<gene>
    <name evidence="2" type="ORF">BCR36DRAFT_372927</name>
</gene>
<dbReference type="STRING" id="1754191.A0A1Y1V2J8"/>
<dbReference type="Pfam" id="PF08624">
    <property type="entry name" value="CRC_subunit"/>
    <property type="match status" value="1"/>
</dbReference>
<feature type="compositionally biased region" description="Polar residues" evidence="1">
    <location>
        <begin position="125"/>
        <end position="136"/>
    </location>
</feature>
<feature type="compositionally biased region" description="Basic and acidic residues" evidence="1">
    <location>
        <begin position="261"/>
        <end position="271"/>
    </location>
</feature>
<name>A0A1Y1V2J8_9FUNG</name>